<dbReference type="AlphaFoldDB" id="A0AA41SCC5"/>
<name>A0AA41SCC5_PAPNU</name>
<reference evidence="1" key="1">
    <citation type="submission" date="2022-03" db="EMBL/GenBank/DDBJ databases">
        <title>A functionally conserved STORR gene fusion in Papaver species that diverged 16.8 million years ago.</title>
        <authorList>
            <person name="Catania T."/>
        </authorList>
    </citation>
    <scope>NUCLEOTIDE SEQUENCE</scope>
    <source>
        <strain evidence="1">S-191538</strain>
    </source>
</reference>
<keyword evidence="2" id="KW-1185">Reference proteome</keyword>
<gene>
    <name evidence="1" type="ORF">MKW94_024597</name>
</gene>
<accession>A0AA41SCC5</accession>
<dbReference type="Proteomes" id="UP001177140">
    <property type="component" value="Unassembled WGS sequence"/>
</dbReference>
<dbReference type="EMBL" id="JAJJMA010173123">
    <property type="protein sequence ID" value="MCL7036879.1"/>
    <property type="molecule type" value="Genomic_DNA"/>
</dbReference>
<sequence>MLAQGDASSSSGDDVGISNCRNKCKSAAASSPDPRKRNAIGRAAAMSKNEDRFSTSTCIEVLDEMSKDSKSLTPSDKLEDFLINRPAKVQ</sequence>
<evidence type="ECO:0000313" key="2">
    <source>
        <dbReference type="Proteomes" id="UP001177140"/>
    </source>
</evidence>
<protein>
    <submittedName>
        <fullName evidence="1">Uncharacterized protein</fullName>
    </submittedName>
</protein>
<proteinExistence type="predicted"/>
<organism evidence="1 2">
    <name type="scientific">Papaver nudicaule</name>
    <name type="common">Iceland poppy</name>
    <dbReference type="NCBI Taxonomy" id="74823"/>
    <lineage>
        <taxon>Eukaryota</taxon>
        <taxon>Viridiplantae</taxon>
        <taxon>Streptophyta</taxon>
        <taxon>Embryophyta</taxon>
        <taxon>Tracheophyta</taxon>
        <taxon>Spermatophyta</taxon>
        <taxon>Magnoliopsida</taxon>
        <taxon>Ranunculales</taxon>
        <taxon>Papaveraceae</taxon>
        <taxon>Papaveroideae</taxon>
        <taxon>Papaver</taxon>
    </lineage>
</organism>
<comment type="caution">
    <text evidence="1">The sequence shown here is derived from an EMBL/GenBank/DDBJ whole genome shotgun (WGS) entry which is preliminary data.</text>
</comment>
<evidence type="ECO:0000313" key="1">
    <source>
        <dbReference type="EMBL" id="MCL7036879.1"/>
    </source>
</evidence>